<feature type="domain" description="Clathrin/coatomer adaptor adaptin-like N-terminal" evidence="13">
    <location>
        <begin position="20"/>
        <end position="555"/>
    </location>
</feature>
<dbReference type="GO" id="GO:0030126">
    <property type="term" value="C:COPI vesicle coat"/>
    <property type="evidence" value="ECO:0007669"/>
    <property type="project" value="EnsemblFungi"/>
</dbReference>
<dbReference type="GO" id="GO:0006886">
    <property type="term" value="P:intracellular protein transport"/>
    <property type="evidence" value="ECO:0007669"/>
    <property type="project" value="InterPro"/>
</dbReference>
<dbReference type="PANTHER" id="PTHR10261:SF0">
    <property type="entry name" value="COATOMER SUBUNIT GAMMA-2"/>
    <property type="match status" value="1"/>
</dbReference>
<dbReference type="InterPro" id="IPR011989">
    <property type="entry name" value="ARM-like"/>
</dbReference>
<dbReference type="Gene3D" id="1.25.10.10">
    <property type="entry name" value="Leucine-rich Repeat Variant"/>
    <property type="match status" value="2"/>
</dbReference>
<dbReference type="Proteomes" id="UP000054304">
    <property type="component" value="Unassembled WGS sequence"/>
</dbReference>
<dbReference type="SUPFAM" id="SSF55711">
    <property type="entry name" value="Subdomain of clathrin and coatomer appendage domain"/>
    <property type="match status" value="1"/>
</dbReference>
<dbReference type="Gene3D" id="3.30.310.10">
    <property type="entry name" value="TATA-Binding Protein"/>
    <property type="match status" value="1"/>
</dbReference>
<dbReference type="FunFam" id="1.25.10.10:FF:000368">
    <property type="entry name" value="Coatomer subunit gamma"/>
    <property type="match status" value="1"/>
</dbReference>
<evidence type="ECO:0000256" key="7">
    <source>
        <dbReference type="ARBA" id="ARBA00022927"/>
    </source>
</evidence>
<dbReference type="AlphaFoldDB" id="A0A0C7MXH7"/>
<gene>
    <name evidence="16" type="ORF">LALA0_S13e01222g</name>
</gene>
<evidence type="ECO:0000256" key="4">
    <source>
        <dbReference type="ARBA" id="ARBA00022490"/>
    </source>
</evidence>
<evidence type="ECO:0000256" key="9">
    <source>
        <dbReference type="ARBA" id="ARBA00023136"/>
    </source>
</evidence>
<feature type="domain" description="Coatomer gamma subunit appendage Ig-like subdomain" evidence="14">
    <location>
        <begin position="668"/>
        <end position="817"/>
    </location>
</feature>
<dbReference type="InterPro" id="IPR017106">
    <property type="entry name" value="Coatomer_gsu"/>
</dbReference>
<dbReference type="GO" id="GO:0005783">
    <property type="term" value="C:endoplasmic reticulum"/>
    <property type="evidence" value="ECO:0007669"/>
    <property type="project" value="TreeGrafter"/>
</dbReference>
<evidence type="ECO:0000313" key="16">
    <source>
        <dbReference type="EMBL" id="CEP64709.1"/>
    </source>
</evidence>
<name>A0A0C7MXH7_9SACH</name>
<dbReference type="Pfam" id="PF01602">
    <property type="entry name" value="Adaptin_N"/>
    <property type="match status" value="1"/>
</dbReference>
<evidence type="ECO:0000256" key="8">
    <source>
        <dbReference type="ARBA" id="ARBA00023034"/>
    </source>
</evidence>
<dbReference type="GO" id="GO:0000139">
    <property type="term" value="C:Golgi membrane"/>
    <property type="evidence" value="ECO:0007669"/>
    <property type="project" value="UniProtKB-SubCell"/>
</dbReference>
<dbReference type="InterPro" id="IPR037067">
    <property type="entry name" value="Coatomer_gsu_app_sf"/>
</dbReference>
<evidence type="ECO:0000256" key="12">
    <source>
        <dbReference type="SAM" id="MobiDB-lite"/>
    </source>
</evidence>
<dbReference type="GO" id="GO:0005793">
    <property type="term" value="C:endoplasmic reticulum-Golgi intermediate compartment"/>
    <property type="evidence" value="ECO:0007669"/>
    <property type="project" value="TreeGrafter"/>
</dbReference>
<dbReference type="Gene3D" id="2.60.40.1480">
    <property type="entry name" value="Coatomer, gamma subunit, appendage domain"/>
    <property type="match status" value="1"/>
</dbReference>
<comment type="subunit">
    <text evidence="11">Oligomeric complex.</text>
</comment>
<evidence type="ECO:0000259" key="15">
    <source>
        <dbReference type="Pfam" id="PF16381"/>
    </source>
</evidence>
<dbReference type="InterPro" id="IPR016024">
    <property type="entry name" value="ARM-type_fold"/>
</dbReference>
<evidence type="ECO:0000259" key="14">
    <source>
        <dbReference type="Pfam" id="PF08752"/>
    </source>
</evidence>
<keyword evidence="3 11" id="KW-0813">Transport</keyword>
<dbReference type="GeneID" id="34688273"/>
<feature type="region of interest" description="Disordered" evidence="12">
    <location>
        <begin position="629"/>
        <end position="659"/>
    </location>
</feature>
<keyword evidence="6 11" id="KW-0931">ER-Golgi transport</keyword>
<keyword evidence="17" id="KW-1185">Reference proteome</keyword>
<keyword evidence="10 11" id="KW-0968">Cytoplasmic vesicle</keyword>
<dbReference type="InterPro" id="IPR009028">
    <property type="entry name" value="Coatomer/calthrin_app_sub_C"/>
</dbReference>
<dbReference type="GO" id="GO:0006890">
    <property type="term" value="P:retrograde vesicle-mediated transport, Golgi to endoplasmic reticulum"/>
    <property type="evidence" value="ECO:0007669"/>
    <property type="project" value="EnsemblFungi"/>
</dbReference>
<dbReference type="FunFam" id="2.60.40.1480:FF:000001">
    <property type="entry name" value="Coatomer subunit gamma"/>
    <property type="match status" value="1"/>
</dbReference>
<evidence type="ECO:0000256" key="10">
    <source>
        <dbReference type="ARBA" id="ARBA00023329"/>
    </source>
</evidence>
<feature type="domain" description="Coatomer subunit gamma C-terminal" evidence="15">
    <location>
        <begin position="820"/>
        <end position="931"/>
    </location>
</feature>
<comment type="similarity">
    <text evidence="2 11">Belongs to the COPG family.</text>
</comment>
<keyword evidence="9 11" id="KW-0472">Membrane</keyword>
<dbReference type="HOGENOM" id="CLU_010353_2_0_1"/>
<keyword evidence="5" id="KW-0677">Repeat</keyword>
<feature type="compositionally biased region" description="Low complexity" evidence="12">
    <location>
        <begin position="630"/>
        <end position="643"/>
    </location>
</feature>
<dbReference type="InterPro" id="IPR032154">
    <property type="entry name" value="Coatomer_g_Cpla"/>
</dbReference>
<dbReference type="Pfam" id="PF08752">
    <property type="entry name" value="COP-gamma_platf"/>
    <property type="match status" value="1"/>
</dbReference>
<keyword evidence="7 11" id="KW-0653">Protein transport</keyword>
<dbReference type="RefSeq" id="XP_022630913.1">
    <property type="nucleotide sequence ID" value="XM_022772709.1"/>
</dbReference>
<sequence length="933" mass="103311">MSTHTYKKFEEAQSGVLPDKMTIYQDCLNAFNESPVNSKRCRLLISRLLQLLAQGQTFPCTEATALFFAISKLFQHPNDSLRQVVYLAIKELSTVSDDILMATSSIMKDVQNGSDMIKPNAIRSLTRVLDESTAFSAERLFKSAVVSKHPSISSAALVSSYHLLPIAESTVKRYSNETQEAVGDLKTFPYHDGLSEHYPNSTYIAQYHALGLLCMLKNHDKIALMKLVQHFSSGSTLKNQLAQVQLVKLVGSLLSKDHQMISQLSPLLLGWLSNKYESVQLEAAKLITSLPDRYVSPELFSSAVQALQGLLSVPRATTRFAAVRVLNRISMVAPEKIVVCNPELESLINDSNRNVSTYAITALLKTGTSNNIASLIKTITNFIHEISDDFKIIIIDAVRTMALRFPEEWKSILNFLVNVLKQGEGGFQFKSSIVEALFDLVQFVPQSKELALENLCDFIEDCEYNEILVRILHLLGKEGPGMKTPSLYVRHIYNRVVLENSIVRSAAVVALSKFALVKNDPTFVDSIEILLRRISNDVDDEVRDRATIALEFIESIKSKGESGSSPAESLIQSKFTYDLASLESKLSQYMAAKQEAFKTPFDTSSIARYTEDERKAIDLKRKQEQLFTTVSSGKSKGKSGVSSEADKKNGSYGGPDATELDQDLQATKYAEELALIDEFKPFGPIVNTSKDIALTETEAEFVVTGVKHLFKTHVVLQFHITNTLADVALDNVYVGCTPALGDGESPLTEVISIPADRIKPSETFSSYVAFEKSQEVVTEDLLNTLYFTTRELDASTQEPFDGDEGFQDEYEIDTLPLTAGDYIRGSFVGDFLACFDELPNHEISVYNIRENLSLQEVVDKLITTTSCLTLDNTQFTSTDSNTHTLKLFGKSVLNGARVALVVRLIKSSKGIALKAEARSDDAVLCSDIVNGLI</sequence>
<evidence type="ECO:0000313" key="17">
    <source>
        <dbReference type="Proteomes" id="UP000054304"/>
    </source>
</evidence>
<dbReference type="STRING" id="1245769.A0A0C7MXH7"/>
<evidence type="ECO:0000256" key="5">
    <source>
        <dbReference type="ARBA" id="ARBA00022737"/>
    </source>
</evidence>
<comment type="subcellular location">
    <subcellularLocation>
        <location evidence="11">Cytoplasm</location>
    </subcellularLocation>
    <subcellularLocation>
        <location evidence="1 11">Golgi apparatus membrane</location>
        <topology evidence="1 11">Peripheral membrane protein</topology>
        <orientation evidence="1 11">Cytoplasmic side</orientation>
    </subcellularLocation>
    <subcellularLocation>
        <location evidence="11">Cytoplasmic vesicle</location>
        <location evidence="11">COPI-coated vesicle membrane</location>
        <topology evidence="11">Peripheral membrane protein</topology>
        <orientation evidence="11">Cytoplasmic side</orientation>
    </subcellularLocation>
</comment>
<reference evidence="16 17" key="1">
    <citation type="submission" date="2014-12" db="EMBL/GenBank/DDBJ databases">
        <authorList>
            <person name="Neuveglise Cecile"/>
        </authorList>
    </citation>
    <scope>NUCLEOTIDE SEQUENCE [LARGE SCALE GENOMIC DNA]</scope>
    <source>
        <strain evidence="16 17">CBS 12615</strain>
    </source>
</reference>
<dbReference type="SUPFAM" id="SSF48371">
    <property type="entry name" value="ARM repeat"/>
    <property type="match status" value="1"/>
</dbReference>
<dbReference type="GO" id="GO:0006891">
    <property type="term" value="P:intra-Golgi vesicle-mediated transport"/>
    <property type="evidence" value="ECO:0007669"/>
    <property type="project" value="TreeGrafter"/>
</dbReference>
<dbReference type="GO" id="GO:0006888">
    <property type="term" value="P:endoplasmic reticulum to Golgi vesicle-mediated transport"/>
    <property type="evidence" value="ECO:0007669"/>
    <property type="project" value="EnsemblFungi"/>
</dbReference>
<dbReference type="InterPro" id="IPR002553">
    <property type="entry name" value="Clathrin/coatomer_adapt-like_N"/>
</dbReference>
<evidence type="ECO:0000256" key="1">
    <source>
        <dbReference type="ARBA" id="ARBA00004255"/>
    </source>
</evidence>
<protein>
    <recommendedName>
        <fullName evidence="11">Coatomer subunit gamma</fullName>
    </recommendedName>
</protein>
<evidence type="ECO:0000259" key="13">
    <source>
        <dbReference type="Pfam" id="PF01602"/>
    </source>
</evidence>
<evidence type="ECO:0000256" key="3">
    <source>
        <dbReference type="ARBA" id="ARBA00022448"/>
    </source>
</evidence>
<dbReference type="InterPro" id="IPR013041">
    <property type="entry name" value="Clathrin_app_Ig-like_sf"/>
</dbReference>
<dbReference type="PANTHER" id="PTHR10261">
    <property type="entry name" value="COATOMER SUBUNIT GAMMA"/>
    <property type="match status" value="1"/>
</dbReference>
<keyword evidence="8 11" id="KW-0333">Golgi apparatus</keyword>
<comment type="function">
    <text evidence="11">The coatomer is a cytosolic protein complex that binds to dilysine motifs and reversibly associates with Golgi non-clathrin-coated vesicles, which further mediate biosynthetic protein transport from the ER, via the Golgi up to the trans Golgi network. Coatomer complex is required for budding from Golgi membranes, and is essential for the retrograde Golgi-to-ER transport of dilysine-tagged proteins.</text>
</comment>
<dbReference type="EMBL" id="LN736372">
    <property type="protein sequence ID" value="CEP64709.1"/>
    <property type="molecule type" value="Genomic_DNA"/>
</dbReference>
<dbReference type="GO" id="GO:0009306">
    <property type="term" value="P:protein secretion"/>
    <property type="evidence" value="ECO:0007669"/>
    <property type="project" value="TreeGrafter"/>
</dbReference>
<accession>A0A0C7MXH7</accession>
<keyword evidence="4 11" id="KW-0963">Cytoplasm</keyword>
<dbReference type="OrthoDB" id="1074925at2759"/>
<evidence type="ECO:0000256" key="2">
    <source>
        <dbReference type="ARBA" id="ARBA00010720"/>
    </source>
</evidence>
<dbReference type="SUPFAM" id="SSF49348">
    <property type="entry name" value="Clathrin adaptor appendage domain"/>
    <property type="match status" value="1"/>
</dbReference>
<dbReference type="GO" id="GO:0005198">
    <property type="term" value="F:structural molecule activity"/>
    <property type="evidence" value="ECO:0007669"/>
    <property type="project" value="InterPro"/>
</dbReference>
<proteinExistence type="inferred from homology"/>
<dbReference type="InterPro" id="IPR012295">
    <property type="entry name" value="TBP_dom_sf"/>
</dbReference>
<dbReference type="PIRSF" id="PIRSF037093">
    <property type="entry name" value="Coatomer_gamma_subunit"/>
    <property type="match status" value="1"/>
</dbReference>
<dbReference type="InterPro" id="IPR013040">
    <property type="entry name" value="Coatomer_gsu_app_Ig-like_dom"/>
</dbReference>
<evidence type="ECO:0000256" key="6">
    <source>
        <dbReference type="ARBA" id="ARBA00022892"/>
    </source>
</evidence>
<dbReference type="Pfam" id="PF16381">
    <property type="entry name" value="Coatomer_g_Cpla"/>
    <property type="match status" value="1"/>
</dbReference>
<evidence type="ECO:0000256" key="11">
    <source>
        <dbReference type="PIRNR" id="PIRNR037093"/>
    </source>
</evidence>
<organism evidence="16 17">
    <name type="scientific">Lachancea lanzarotensis</name>
    <dbReference type="NCBI Taxonomy" id="1245769"/>
    <lineage>
        <taxon>Eukaryota</taxon>
        <taxon>Fungi</taxon>
        <taxon>Dikarya</taxon>
        <taxon>Ascomycota</taxon>
        <taxon>Saccharomycotina</taxon>
        <taxon>Saccharomycetes</taxon>
        <taxon>Saccharomycetales</taxon>
        <taxon>Saccharomycetaceae</taxon>
        <taxon>Lachancea</taxon>
    </lineage>
</organism>